<accession>A0AAN0MAL1</accession>
<evidence type="ECO:0000259" key="1">
    <source>
        <dbReference type="PROSITE" id="PS50851"/>
    </source>
</evidence>
<protein>
    <submittedName>
        <fullName evidence="2">Chemotaxis protein CheW</fullName>
    </submittedName>
</protein>
<keyword evidence="3" id="KW-1185">Reference proteome</keyword>
<dbReference type="AlphaFoldDB" id="A0AAN0MAL1"/>
<name>A0AAN0MAL1_9RHOB</name>
<dbReference type="KEGG" id="yag:AABB28_04370"/>
<dbReference type="CDD" id="cd00588">
    <property type="entry name" value="CheW_like"/>
    <property type="match status" value="1"/>
</dbReference>
<gene>
    <name evidence="2" type="ORF">AABB28_04370</name>
</gene>
<feature type="domain" description="CheW-like" evidence="1">
    <location>
        <begin position="6"/>
        <end position="144"/>
    </location>
</feature>
<dbReference type="Gene3D" id="2.30.30.40">
    <property type="entry name" value="SH3 Domains"/>
    <property type="match status" value="3"/>
</dbReference>
<dbReference type="InterPro" id="IPR039315">
    <property type="entry name" value="CheW"/>
</dbReference>
<dbReference type="PANTHER" id="PTHR22617">
    <property type="entry name" value="CHEMOTAXIS SENSOR HISTIDINE KINASE-RELATED"/>
    <property type="match status" value="1"/>
</dbReference>
<dbReference type="InterPro" id="IPR002545">
    <property type="entry name" value="CheW-lke_dom"/>
</dbReference>
<dbReference type="Pfam" id="PF01584">
    <property type="entry name" value="CheW"/>
    <property type="match status" value="3"/>
</dbReference>
<organism evidence="2 3">
    <name type="scientific">Yoonia algicola</name>
    <dbReference type="NCBI Taxonomy" id="3137368"/>
    <lineage>
        <taxon>Bacteria</taxon>
        <taxon>Pseudomonadati</taxon>
        <taxon>Pseudomonadota</taxon>
        <taxon>Alphaproteobacteria</taxon>
        <taxon>Rhodobacterales</taxon>
        <taxon>Paracoccaceae</taxon>
        <taxon>Yoonia</taxon>
    </lineage>
</organism>
<evidence type="ECO:0000313" key="2">
    <source>
        <dbReference type="EMBL" id="WZU64526.1"/>
    </source>
</evidence>
<dbReference type="SMART" id="SM00260">
    <property type="entry name" value="CheW"/>
    <property type="match status" value="2"/>
</dbReference>
<proteinExistence type="predicted"/>
<dbReference type="Gene3D" id="2.40.50.180">
    <property type="entry name" value="CheA-289, Domain 4"/>
    <property type="match status" value="3"/>
</dbReference>
<dbReference type="InterPro" id="IPR036061">
    <property type="entry name" value="CheW-like_dom_sf"/>
</dbReference>
<dbReference type="GO" id="GO:0007165">
    <property type="term" value="P:signal transduction"/>
    <property type="evidence" value="ECO:0007669"/>
    <property type="project" value="InterPro"/>
</dbReference>
<dbReference type="PANTHER" id="PTHR22617:SF23">
    <property type="entry name" value="CHEMOTAXIS PROTEIN CHEW"/>
    <property type="match status" value="1"/>
</dbReference>
<reference evidence="2 3" key="1">
    <citation type="submission" date="2024-04" db="EMBL/GenBank/DDBJ databases">
        <title>Phylogenomic analyses of a clade within the roseobacter group suggest taxonomic reassignments of species of the genera Aestuariivita, Citreicella, Loktanella, Nautella, Pelagibaca, Ruegeria, Thalassobius, Thiobacimonas and Tropicibacter, and the proposal o.</title>
        <authorList>
            <person name="Jeon C.O."/>
        </authorList>
    </citation>
    <scope>NUCLEOTIDE SEQUENCE [LARGE SCALE GENOMIC DNA]</scope>
    <source>
        <strain evidence="2 3">G8-12</strain>
    </source>
</reference>
<dbReference type="EMBL" id="CP151762">
    <property type="protein sequence ID" value="WZU64526.1"/>
    <property type="molecule type" value="Genomic_DNA"/>
</dbReference>
<feature type="domain" description="CheW-like" evidence="1">
    <location>
        <begin position="161"/>
        <end position="301"/>
    </location>
</feature>
<dbReference type="PROSITE" id="PS50851">
    <property type="entry name" value="CHEW"/>
    <property type="match status" value="2"/>
</dbReference>
<dbReference type="GO" id="GO:0006935">
    <property type="term" value="P:chemotaxis"/>
    <property type="evidence" value="ECO:0007669"/>
    <property type="project" value="InterPro"/>
</dbReference>
<dbReference type="SUPFAM" id="SSF50341">
    <property type="entry name" value="CheW-like"/>
    <property type="match status" value="3"/>
</dbReference>
<evidence type="ECO:0000313" key="3">
    <source>
        <dbReference type="Proteomes" id="UP001451782"/>
    </source>
</evidence>
<dbReference type="Proteomes" id="UP001451782">
    <property type="component" value="Chromosome"/>
</dbReference>
<dbReference type="GO" id="GO:0005829">
    <property type="term" value="C:cytosol"/>
    <property type="evidence" value="ECO:0007669"/>
    <property type="project" value="TreeGrafter"/>
</dbReference>
<dbReference type="RefSeq" id="WP_342070890.1">
    <property type="nucleotide sequence ID" value="NZ_CP151762.1"/>
</dbReference>
<sequence length="479" mass="53233">MTEAAFRQFGIIEIGDTLMGIAIEHLSEVFHVRKQEHLPQEQPLLRGGIELRGQLVPVLNLPKIGRFTHTNEEQEFGIILQTDQRLLAVFVDQVVGITSVDTDEIQHISQHEGRVQPLFHDFFTYQGRFVSLLDVSATFALPGIFTVARHSNRTDQSRRVRDPMLTFAAGGALYSVPAVEVYAAIHKQNIEKTALTIGPCLGEITYHGRRIPVLCPVQILGLGTRKTNQMTEVVALRFPDDLVIGFAVDAIHKIGTFADGLETSLPIWQAERNFISKIMIRDDSSQVYVIDLPKLHAAKDLQEIATLSKPEIPPPDVAMAQDARNLTRNIITARERFLVVDAGERLAIPISQVNCIVEQPQALTKTDIKKQGFQGYFSQAHESIALFDLCECMGRAPIDNHRAKILLTGKPGHQVGYLVDRVVSIEMSEWCEKPSSDPANRTQPLVQIGAGANAVVLPMCRLPDTMSGDAEHSFRLHRA</sequence>